<protein>
    <submittedName>
        <fullName evidence="3">Uncharacterized protein</fullName>
    </submittedName>
</protein>
<keyword evidence="2" id="KW-1133">Transmembrane helix</keyword>
<feature type="transmembrane region" description="Helical" evidence="2">
    <location>
        <begin position="521"/>
        <end position="542"/>
    </location>
</feature>
<feature type="transmembrane region" description="Helical" evidence="2">
    <location>
        <begin position="584"/>
        <end position="608"/>
    </location>
</feature>
<dbReference type="EMBL" id="CAJPDQ010000017">
    <property type="protein sequence ID" value="CAF9921510.1"/>
    <property type="molecule type" value="Genomic_DNA"/>
</dbReference>
<accession>A0A8H3FDA2</accession>
<name>A0A8H3FDA2_9LECA</name>
<evidence type="ECO:0000256" key="2">
    <source>
        <dbReference type="SAM" id="Phobius"/>
    </source>
</evidence>
<organism evidence="3 4">
    <name type="scientific">Gomphillus americanus</name>
    <dbReference type="NCBI Taxonomy" id="1940652"/>
    <lineage>
        <taxon>Eukaryota</taxon>
        <taxon>Fungi</taxon>
        <taxon>Dikarya</taxon>
        <taxon>Ascomycota</taxon>
        <taxon>Pezizomycotina</taxon>
        <taxon>Lecanoromycetes</taxon>
        <taxon>OSLEUM clade</taxon>
        <taxon>Ostropomycetidae</taxon>
        <taxon>Ostropales</taxon>
        <taxon>Graphidaceae</taxon>
        <taxon>Gomphilloideae</taxon>
        <taxon>Gomphillus</taxon>
    </lineage>
</organism>
<sequence>MPEISKQPTVPPNTDRPSLLDINHGLPALAEPTTSPAHSVHTGVERIDGAGFDTNTVAATSPADATFRKDSATLPLARFGPQELIINQSEPHTTPKVSDFQLQNPSPDRPRFMARRSLLSEPISFLSTATSSSRSSIQSAIEHDIIPGSIESQAKAISAQVQTNPTIIRIPRRGRLLDSRPKAARILGANLQALATEQGGIPISALSSPIYSHASEITAIPGLRSSAIAERDLASSTSPEFNSTALPQLVGTNPLRGDTFLQDSAIPSIKSSRKPEFLPMPLNVPESGGSFTRESVISTPYPTSGFGNLRPPRSLITTSVERSDGYPRSKHQISGLKIPILIRSNSGYIAVVGKIELPDQLFAKDEEVSKDDRELAKSIIREYRRLRSWRIALSARCLVGIQIVLNSHVQDIFTSEAENGRIWNEYYHLKHSLSPLEDYHTGANIAVSCASSQAAKVTTLKRDLEESLGLLLKRSSLGADSNVCSNDLRRLRLEMGRSDQSGNHRGTLALELVRGWSGLKIGITVAGIMIVSMLSTVLWILLGLNQGVSVADKTFAPIIKLGGLTINNANGSWNGAGTRVGSGAALGLLVLLLGWSWMILWIGMSWLVD</sequence>
<reference evidence="3" key="1">
    <citation type="submission" date="2021-03" db="EMBL/GenBank/DDBJ databases">
        <authorList>
            <person name="Tagirdzhanova G."/>
        </authorList>
    </citation>
    <scope>NUCLEOTIDE SEQUENCE</scope>
</reference>
<dbReference type="Proteomes" id="UP000664169">
    <property type="component" value="Unassembled WGS sequence"/>
</dbReference>
<keyword evidence="4" id="KW-1185">Reference proteome</keyword>
<evidence type="ECO:0000256" key="1">
    <source>
        <dbReference type="SAM" id="MobiDB-lite"/>
    </source>
</evidence>
<dbReference type="AlphaFoldDB" id="A0A8H3FDA2"/>
<keyword evidence="2" id="KW-0812">Transmembrane</keyword>
<evidence type="ECO:0000313" key="3">
    <source>
        <dbReference type="EMBL" id="CAF9921510.1"/>
    </source>
</evidence>
<proteinExistence type="predicted"/>
<evidence type="ECO:0000313" key="4">
    <source>
        <dbReference type="Proteomes" id="UP000664169"/>
    </source>
</evidence>
<keyword evidence="2" id="KW-0472">Membrane</keyword>
<feature type="region of interest" description="Disordered" evidence="1">
    <location>
        <begin position="1"/>
        <end position="39"/>
    </location>
</feature>
<comment type="caution">
    <text evidence="3">The sequence shown here is derived from an EMBL/GenBank/DDBJ whole genome shotgun (WGS) entry which is preliminary data.</text>
</comment>
<gene>
    <name evidence="3" type="ORF">GOMPHAMPRED_002308</name>
</gene>